<dbReference type="OrthoDB" id="194358at2759"/>
<name>A0A0U5G4W2_ASPCI</name>
<gene>
    <name evidence="5" type="ORF">ASPCAL10112</name>
</gene>
<keyword evidence="1" id="KW-0677">Repeat</keyword>
<dbReference type="PANTHER" id="PTHR24198:SF165">
    <property type="entry name" value="ANKYRIN REPEAT-CONTAINING PROTEIN-RELATED"/>
    <property type="match status" value="1"/>
</dbReference>
<dbReference type="InterPro" id="IPR002110">
    <property type="entry name" value="Ankyrin_rpt"/>
</dbReference>
<dbReference type="SMART" id="SM00248">
    <property type="entry name" value="ANK"/>
    <property type="match status" value="5"/>
</dbReference>
<accession>A0A0U5G4W2</accession>
<protein>
    <submittedName>
        <fullName evidence="5">Uncharacterized protein</fullName>
    </submittedName>
</protein>
<organism evidence="5 6">
    <name type="scientific">Aspergillus calidoustus</name>
    <dbReference type="NCBI Taxonomy" id="454130"/>
    <lineage>
        <taxon>Eukaryota</taxon>
        <taxon>Fungi</taxon>
        <taxon>Dikarya</taxon>
        <taxon>Ascomycota</taxon>
        <taxon>Pezizomycotina</taxon>
        <taxon>Eurotiomycetes</taxon>
        <taxon>Eurotiomycetidae</taxon>
        <taxon>Eurotiales</taxon>
        <taxon>Aspergillaceae</taxon>
        <taxon>Aspergillus</taxon>
        <taxon>Aspergillus subgen. Nidulantes</taxon>
    </lineage>
</organism>
<dbReference type="STRING" id="454130.A0A0U5G4W2"/>
<dbReference type="PROSITE" id="PS50088">
    <property type="entry name" value="ANK_REPEAT"/>
    <property type="match status" value="2"/>
</dbReference>
<dbReference type="InterPro" id="IPR036770">
    <property type="entry name" value="Ankyrin_rpt-contain_sf"/>
</dbReference>
<dbReference type="EMBL" id="CDMC01000008">
    <property type="protein sequence ID" value="CEL06945.1"/>
    <property type="molecule type" value="Genomic_DNA"/>
</dbReference>
<feature type="signal peptide" evidence="4">
    <location>
        <begin position="1"/>
        <end position="29"/>
    </location>
</feature>
<evidence type="ECO:0000313" key="6">
    <source>
        <dbReference type="Proteomes" id="UP000054771"/>
    </source>
</evidence>
<evidence type="ECO:0000256" key="3">
    <source>
        <dbReference type="PROSITE-ProRule" id="PRU00023"/>
    </source>
</evidence>
<evidence type="ECO:0000256" key="4">
    <source>
        <dbReference type="SAM" id="SignalP"/>
    </source>
</evidence>
<keyword evidence="6" id="KW-1185">Reference proteome</keyword>
<dbReference type="Gene3D" id="1.25.40.20">
    <property type="entry name" value="Ankyrin repeat-containing domain"/>
    <property type="match status" value="1"/>
</dbReference>
<dbReference type="PROSITE" id="PS50297">
    <property type="entry name" value="ANK_REP_REGION"/>
    <property type="match status" value="1"/>
</dbReference>
<dbReference type="AlphaFoldDB" id="A0A0U5G4W2"/>
<feature type="chain" id="PRO_5006857534" evidence="4">
    <location>
        <begin position="30"/>
        <end position="512"/>
    </location>
</feature>
<evidence type="ECO:0000256" key="1">
    <source>
        <dbReference type="ARBA" id="ARBA00022737"/>
    </source>
</evidence>
<keyword evidence="2 3" id="KW-0040">ANK repeat</keyword>
<dbReference type="PANTHER" id="PTHR24198">
    <property type="entry name" value="ANKYRIN REPEAT AND PROTEIN KINASE DOMAIN-CONTAINING PROTEIN"/>
    <property type="match status" value="1"/>
</dbReference>
<evidence type="ECO:0000256" key="2">
    <source>
        <dbReference type="ARBA" id="ARBA00023043"/>
    </source>
</evidence>
<reference evidence="6" key="1">
    <citation type="journal article" date="2016" name="Genome Announc.">
        <title>Draft genome sequences of fungus Aspergillus calidoustus.</title>
        <authorList>
            <person name="Horn F."/>
            <person name="Linde J."/>
            <person name="Mattern D.J."/>
            <person name="Walther G."/>
            <person name="Guthke R."/>
            <person name="Scherlach K."/>
            <person name="Martin K."/>
            <person name="Brakhage A.A."/>
            <person name="Petzke L."/>
            <person name="Valiante V."/>
        </authorList>
    </citation>
    <scope>NUCLEOTIDE SEQUENCE [LARGE SCALE GENOMIC DNA]</scope>
    <source>
        <strain evidence="6">SF006504</strain>
    </source>
</reference>
<dbReference type="Pfam" id="PF00023">
    <property type="entry name" value="Ank"/>
    <property type="match status" value="1"/>
</dbReference>
<feature type="repeat" description="ANK" evidence="3">
    <location>
        <begin position="317"/>
        <end position="350"/>
    </location>
</feature>
<proteinExistence type="predicted"/>
<feature type="repeat" description="ANK" evidence="3">
    <location>
        <begin position="287"/>
        <end position="316"/>
    </location>
</feature>
<keyword evidence="4" id="KW-0732">Signal</keyword>
<dbReference type="SUPFAM" id="SSF48403">
    <property type="entry name" value="Ankyrin repeat"/>
    <property type="match status" value="1"/>
</dbReference>
<sequence length="512" mass="57635">MGERCRFWFQHWTFSTVINLWTLAPNTESTSTTLSQFIPFILLINRAQILPGASSSMSLLTLPPEILSCILTHCIPRDRDGEASIASYDQDDETDIRLVCQRFDSMWSHAFVWDLLSVTRSQRYNYRQINESWPIDSTIWFVRTILVMRHGQARRESPTENVNGRPSVLEYVYAMVEVVSGILLEIEPEKDRVGVIARAIALAAKALVLNHEFKDIVTELVPRREGSDVSRKVQAREKEESIPLSWGLKPDDIFPLLCLTCRAEAIEKFLARERETNINKRNHIFGSALYNAAAANNADVAKLLLDKGADVNATGGRWYTPLHASVAYPTGTGSLTLLLAAGADVNAQPAYSINDGRTPLITASHARNSEAVSILLARKDIDVKITAMSDESIAHYIARAGDPDNLRLLLELHPDVDIKLKGEYGTPLHTAMNFAWYQLTEGHDAVVEILLERGLKPNETCPGAERDIVGWAEEMINEAREEEEEVPAAVMRIIRWWKEYMENVIRRRRGSG</sequence>
<dbReference type="Pfam" id="PF12796">
    <property type="entry name" value="Ank_2"/>
    <property type="match status" value="1"/>
</dbReference>
<dbReference type="Proteomes" id="UP000054771">
    <property type="component" value="Unassembled WGS sequence"/>
</dbReference>
<evidence type="ECO:0000313" key="5">
    <source>
        <dbReference type="EMBL" id="CEL06945.1"/>
    </source>
</evidence>